<evidence type="ECO:0000256" key="3">
    <source>
        <dbReference type="ARBA" id="ARBA00012533"/>
    </source>
</evidence>
<keyword evidence="7" id="KW-0949">S-adenosyl-L-methionine</keyword>
<dbReference type="EC" id="2.1.1.85" evidence="3"/>
<keyword evidence="5" id="KW-0489">Methyltransferase</keyword>
<dbReference type="PANTHER" id="PTHR14614">
    <property type="entry name" value="HEPATOCELLULAR CARCINOMA-ASSOCIATED ANTIGEN"/>
    <property type="match status" value="1"/>
</dbReference>
<keyword evidence="8" id="KW-0539">Nucleus</keyword>
<proteinExistence type="inferred from homology"/>
<sequence>MSFSFNFQVDSEAGTIDWESNNNSKIENNEFAQSSEFGELVISNQPAQVFEYDPINIIEDYSLLKRTLPDIRLQLASEDPLNQGDHSQPVPLDWIDQNDVIQGVYEGGFKTWESSVDLSQYLLKLDPSEFMGKSIIELGCGSSLPSLTILNQFQFGQLHLSDFNLQVLRLVTVPNLIGNLKGRPGILQDFKASEDVDTVMIEYNSSENQDQLSQLSQNQLRCFYGDWNKLGDILQLNPARHISENPYDMIITSETLYTPTVIHNLYNNLLKLLSYPHGKCYVAAKTVYFGCGGGTLGFKQLIDQDSKLNYKVVYEVEGGVKREILLVQWNN</sequence>
<keyword evidence="6" id="KW-0808">Transferase</keyword>
<dbReference type="OMA" id="NLLLTWH"/>
<keyword evidence="11" id="KW-1185">Reference proteome</keyword>
<protein>
    <recommendedName>
        <fullName evidence="3">protein-histidine N-methyltransferase</fullName>
        <ecNumber evidence="3">2.1.1.85</ecNumber>
    </recommendedName>
</protein>
<evidence type="ECO:0000256" key="4">
    <source>
        <dbReference type="ARBA" id="ARBA00022490"/>
    </source>
</evidence>
<gene>
    <name evidence="10" type="ORF">CONCODRAFT_6095</name>
</gene>
<reference evidence="10 11" key="1">
    <citation type="journal article" date="2015" name="Genome Biol. Evol.">
        <title>Phylogenomic analyses indicate that early fungi evolved digesting cell walls of algal ancestors of land plants.</title>
        <authorList>
            <person name="Chang Y."/>
            <person name="Wang S."/>
            <person name="Sekimoto S."/>
            <person name="Aerts A.L."/>
            <person name="Choi C."/>
            <person name="Clum A."/>
            <person name="LaButti K.M."/>
            <person name="Lindquist E.A."/>
            <person name="Yee Ngan C."/>
            <person name="Ohm R.A."/>
            <person name="Salamov A.A."/>
            <person name="Grigoriev I.V."/>
            <person name="Spatafora J.W."/>
            <person name="Berbee M.L."/>
        </authorList>
    </citation>
    <scope>NUCLEOTIDE SEQUENCE [LARGE SCALE GENOMIC DNA]</scope>
    <source>
        <strain evidence="10 11">NRRL 28638</strain>
    </source>
</reference>
<dbReference type="InterPro" id="IPR029063">
    <property type="entry name" value="SAM-dependent_MTases_sf"/>
</dbReference>
<dbReference type="OrthoDB" id="1723750at2759"/>
<evidence type="ECO:0000256" key="7">
    <source>
        <dbReference type="ARBA" id="ARBA00022691"/>
    </source>
</evidence>
<dbReference type="GO" id="GO:0005737">
    <property type="term" value="C:cytoplasm"/>
    <property type="evidence" value="ECO:0007669"/>
    <property type="project" value="UniProtKB-SubCell"/>
</dbReference>
<evidence type="ECO:0000256" key="2">
    <source>
        <dbReference type="ARBA" id="ARBA00004496"/>
    </source>
</evidence>
<comment type="subcellular location">
    <subcellularLocation>
        <location evidence="2">Cytoplasm</location>
    </subcellularLocation>
    <subcellularLocation>
        <location evidence="1">Nucleus</location>
    </subcellularLocation>
</comment>
<dbReference type="Proteomes" id="UP000070444">
    <property type="component" value="Unassembled WGS sequence"/>
</dbReference>
<evidence type="ECO:0000256" key="8">
    <source>
        <dbReference type="ARBA" id="ARBA00023242"/>
    </source>
</evidence>
<dbReference type="PANTHER" id="PTHR14614:SF39">
    <property type="entry name" value="HISTIDINE PROTEIN METHYLTRANSFERASE 1 HOMOLOG"/>
    <property type="match status" value="1"/>
</dbReference>
<dbReference type="InterPro" id="IPR019410">
    <property type="entry name" value="Methyltransf_16"/>
</dbReference>
<dbReference type="STRING" id="796925.A0A137P872"/>
<dbReference type="Gene3D" id="3.40.50.150">
    <property type="entry name" value="Vaccinia Virus protein VP39"/>
    <property type="match status" value="1"/>
</dbReference>
<dbReference type="GO" id="GO:0005634">
    <property type="term" value="C:nucleus"/>
    <property type="evidence" value="ECO:0007669"/>
    <property type="project" value="UniProtKB-SubCell"/>
</dbReference>
<evidence type="ECO:0000256" key="6">
    <source>
        <dbReference type="ARBA" id="ARBA00022679"/>
    </source>
</evidence>
<dbReference type="SUPFAM" id="SSF53335">
    <property type="entry name" value="S-adenosyl-L-methionine-dependent methyltransferases"/>
    <property type="match status" value="1"/>
</dbReference>
<keyword evidence="4" id="KW-0963">Cytoplasm</keyword>
<dbReference type="GO" id="GO:0032259">
    <property type="term" value="P:methylation"/>
    <property type="evidence" value="ECO:0007669"/>
    <property type="project" value="UniProtKB-KW"/>
</dbReference>
<evidence type="ECO:0000313" key="11">
    <source>
        <dbReference type="Proteomes" id="UP000070444"/>
    </source>
</evidence>
<evidence type="ECO:0000256" key="5">
    <source>
        <dbReference type="ARBA" id="ARBA00022603"/>
    </source>
</evidence>
<comment type="similarity">
    <text evidence="9">Belongs to the methyltransferase superfamily. METTL18 family.</text>
</comment>
<evidence type="ECO:0000256" key="9">
    <source>
        <dbReference type="ARBA" id="ARBA00038126"/>
    </source>
</evidence>
<evidence type="ECO:0000256" key="1">
    <source>
        <dbReference type="ARBA" id="ARBA00004123"/>
    </source>
</evidence>
<dbReference type="GO" id="GO:0018064">
    <property type="term" value="F:protein-L-histidine N-tele-methyltransferase activity"/>
    <property type="evidence" value="ECO:0007669"/>
    <property type="project" value="UniProtKB-EC"/>
</dbReference>
<dbReference type="AlphaFoldDB" id="A0A137P872"/>
<name>A0A137P872_CONC2</name>
<dbReference type="EMBL" id="KQ964480">
    <property type="protein sequence ID" value="KXN71208.1"/>
    <property type="molecule type" value="Genomic_DNA"/>
</dbReference>
<organism evidence="10 11">
    <name type="scientific">Conidiobolus coronatus (strain ATCC 28846 / CBS 209.66 / NRRL 28638)</name>
    <name type="common">Delacroixia coronata</name>
    <dbReference type="NCBI Taxonomy" id="796925"/>
    <lineage>
        <taxon>Eukaryota</taxon>
        <taxon>Fungi</taxon>
        <taxon>Fungi incertae sedis</taxon>
        <taxon>Zoopagomycota</taxon>
        <taxon>Entomophthoromycotina</taxon>
        <taxon>Entomophthoromycetes</taxon>
        <taxon>Entomophthorales</taxon>
        <taxon>Ancylistaceae</taxon>
        <taxon>Conidiobolus</taxon>
    </lineage>
</organism>
<evidence type="ECO:0000313" key="10">
    <source>
        <dbReference type="EMBL" id="KXN71208.1"/>
    </source>
</evidence>
<accession>A0A137P872</accession>